<feature type="region of interest" description="Disordered" evidence="1">
    <location>
        <begin position="1"/>
        <end position="20"/>
    </location>
</feature>
<feature type="region of interest" description="Disordered" evidence="1">
    <location>
        <begin position="135"/>
        <end position="164"/>
    </location>
</feature>
<proteinExistence type="predicted"/>
<protein>
    <submittedName>
        <fullName evidence="2">Uncharacterized protein</fullName>
    </submittedName>
</protein>
<name>A0AAV9D611_ACOCL</name>
<evidence type="ECO:0000256" key="1">
    <source>
        <dbReference type="SAM" id="MobiDB-lite"/>
    </source>
</evidence>
<sequence>MDPKKCVRPIASIRKSKSKDAPSSYQYIVEDLQEEEVVVDANEEDSDIDAASMKGHFQDLNKVRDHAWGAAALVHLYRQLGIASSAKCRQISGYHTLLQRIAIAEYLQPLVQGRYALGILQRHMQNVIDYCQDSSPLPASNASNTKTGIRLRRSKRRNDHSSQD</sequence>
<comment type="caution">
    <text evidence="2">The sequence shown here is derived from an EMBL/GenBank/DDBJ whole genome shotgun (WGS) entry which is preliminary data.</text>
</comment>
<keyword evidence="3" id="KW-1185">Reference proteome</keyword>
<evidence type="ECO:0000313" key="2">
    <source>
        <dbReference type="EMBL" id="KAK1296282.1"/>
    </source>
</evidence>
<reference evidence="2" key="1">
    <citation type="journal article" date="2023" name="Nat. Commun.">
        <title>Diploid and tetraploid genomes of Acorus and the evolution of monocots.</title>
        <authorList>
            <person name="Ma L."/>
            <person name="Liu K.W."/>
            <person name="Li Z."/>
            <person name="Hsiao Y.Y."/>
            <person name="Qi Y."/>
            <person name="Fu T."/>
            <person name="Tang G.D."/>
            <person name="Zhang D."/>
            <person name="Sun W.H."/>
            <person name="Liu D.K."/>
            <person name="Li Y."/>
            <person name="Chen G.Z."/>
            <person name="Liu X.D."/>
            <person name="Liao X.Y."/>
            <person name="Jiang Y.T."/>
            <person name="Yu X."/>
            <person name="Hao Y."/>
            <person name="Huang J."/>
            <person name="Zhao X.W."/>
            <person name="Ke S."/>
            <person name="Chen Y.Y."/>
            <person name="Wu W.L."/>
            <person name="Hsu J.L."/>
            <person name="Lin Y.F."/>
            <person name="Huang M.D."/>
            <person name="Li C.Y."/>
            <person name="Huang L."/>
            <person name="Wang Z.W."/>
            <person name="Zhao X."/>
            <person name="Zhong W.Y."/>
            <person name="Peng D.H."/>
            <person name="Ahmad S."/>
            <person name="Lan S."/>
            <person name="Zhang J.S."/>
            <person name="Tsai W.C."/>
            <person name="Van de Peer Y."/>
            <person name="Liu Z.J."/>
        </authorList>
    </citation>
    <scope>NUCLEOTIDE SEQUENCE</scope>
    <source>
        <strain evidence="2">CP</strain>
    </source>
</reference>
<dbReference type="AlphaFoldDB" id="A0AAV9D611"/>
<accession>A0AAV9D611</accession>
<dbReference type="EMBL" id="JAUJYO010000015">
    <property type="protein sequence ID" value="KAK1296282.1"/>
    <property type="molecule type" value="Genomic_DNA"/>
</dbReference>
<reference evidence="2" key="2">
    <citation type="submission" date="2023-06" db="EMBL/GenBank/DDBJ databases">
        <authorList>
            <person name="Ma L."/>
            <person name="Liu K.-W."/>
            <person name="Li Z."/>
            <person name="Hsiao Y.-Y."/>
            <person name="Qi Y."/>
            <person name="Fu T."/>
            <person name="Tang G."/>
            <person name="Zhang D."/>
            <person name="Sun W.-H."/>
            <person name="Liu D.-K."/>
            <person name="Li Y."/>
            <person name="Chen G.-Z."/>
            <person name="Liu X.-D."/>
            <person name="Liao X.-Y."/>
            <person name="Jiang Y.-T."/>
            <person name="Yu X."/>
            <person name="Hao Y."/>
            <person name="Huang J."/>
            <person name="Zhao X.-W."/>
            <person name="Ke S."/>
            <person name="Chen Y.-Y."/>
            <person name="Wu W.-L."/>
            <person name="Hsu J.-L."/>
            <person name="Lin Y.-F."/>
            <person name="Huang M.-D."/>
            <person name="Li C.-Y."/>
            <person name="Huang L."/>
            <person name="Wang Z.-W."/>
            <person name="Zhao X."/>
            <person name="Zhong W.-Y."/>
            <person name="Peng D.-H."/>
            <person name="Ahmad S."/>
            <person name="Lan S."/>
            <person name="Zhang J.-S."/>
            <person name="Tsai W.-C."/>
            <person name="Van De Peer Y."/>
            <person name="Liu Z.-J."/>
        </authorList>
    </citation>
    <scope>NUCLEOTIDE SEQUENCE</scope>
    <source>
        <strain evidence="2">CP</strain>
        <tissue evidence="2">Leaves</tissue>
    </source>
</reference>
<feature type="compositionally biased region" description="Basic residues" evidence="1">
    <location>
        <begin position="149"/>
        <end position="158"/>
    </location>
</feature>
<gene>
    <name evidence="2" type="ORF">QJS10_CPB15g00863</name>
</gene>
<dbReference type="Proteomes" id="UP001180020">
    <property type="component" value="Unassembled WGS sequence"/>
</dbReference>
<evidence type="ECO:0000313" key="3">
    <source>
        <dbReference type="Proteomes" id="UP001180020"/>
    </source>
</evidence>
<organism evidence="2 3">
    <name type="scientific">Acorus calamus</name>
    <name type="common">Sweet flag</name>
    <dbReference type="NCBI Taxonomy" id="4465"/>
    <lineage>
        <taxon>Eukaryota</taxon>
        <taxon>Viridiplantae</taxon>
        <taxon>Streptophyta</taxon>
        <taxon>Embryophyta</taxon>
        <taxon>Tracheophyta</taxon>
        <taxon>Spermatophyta</taxon>
        <taxon>Magnoliopsida</taxon>
        <taxon>Liliopsida</taxon>
        <taxon>Acoraceae</taxon>
        <taxon>Acorus</taxon>
    </lineage>
</organism>
<feature type="compositionally biased region" description="Polar residues" evidence="1">
    <location>
        <begin position="135"/>
        <end position="147"/>
    </location>
</feature>